<evidence type="ECO:0000313" key="6">
    <source>
        <dbReference type="EMBL" id="KAA0019007.1"/>
    </source>
</evidence>
<comment type="caution">
    <text evidence="6">The sequence shown here is derived from an EMBL/GenBank/DDBJ whole genome shotgun (WGS) entry which is preliminary data.</text>
</comment>
<gene>
    <name evidence="6" type="ORF">F0A16_06520</name>
</gene>
<evidence type="ECO:0000259" key="5">
    <source>
        <dbReference type="Pfam" id="PF10531"/>
    </source>
</evidence>
<organism evidence="6 7">
    <name type="scientific">Salinicola corii</name>
    <dbReference type="NCBI Taxonomy" id="2606937"/>
    <lineage>
        <taxon>Bacteria</taxon>
        <taxon>Pseudomonadati</taxon>
        <taxon>Pseudomonadota</taxon>
        <taxon>Gammaproteobacteria</taxon>
        <taxon>Oceanospirillales</taxon>
        <taxon>Halomonadaceae</taxon>
        <taxon>Salinicola</taxon>
    </lineage>
</organism>
<feature type="compositionally biased region" description="Low complexity" evidence="2">
    <location>
        <begin position="40"/>
        <end position="62"/>
    </location>
</feature>
<name>A0A640WFH3_9GAMM</name>
<dbReference type="GO" id="GO:0015159">
    <property type="term" value="F:polysaccharide transmembrane transporter activity"/>
    <property type="evidence" value="ECO:0007669"/>
    <property type="project" value="InterPro"/>
</dbReference>
<feature type="signal peptide" evidence="3">
    <location>
        <begin position="1"/>
        <end position="26"/>
    </location>
</feature>
<evidence type="ECO:0000256" key="2">
    <source>
        <dbReference type="SAM" id="MobiDB-lite"/>
    </source>
</evidence>
<accession>A0A640WFH3</accession>
<feature type="region of interest" description="Disordered" evidence="2">
    <location>
        <begin position="39"/>
        <end position="99"/>
    </location>
</feature>
<dbReference type="PANTHER" id="PTHR33619:SF3">
    <property type="entry name" value="POLYSACCHARIDE EXPORT PROTEIN GFCE-RELATED"/>
    <property type="match status" value="1"/>
</dbReference>
<feature type="compositionally biased region" description="Polar residues" evidence="2">
    <location>
        <begin position="73"/>
        <end position="86"/>
    </location>
</feature>
<keyword evidence="7" id="KW-1185">Reference proteome</keyword>
<dbReference type="InterPro" id="IPR003715">
    <property type="entry name" value="Poly_export_N"/>
</dbReference>
<dbReference type="Proteomes" id="UP000466024">
    <property type="component" value="Unassembled WGS sequence"/>
</dbReference>
<evidence type="ECO:0000256" key="1">
    <source>
        <dbReference type="ARBA" id="ARBA00022729"/>
    </source>
</evidence>
<dbReference type="Gene3D" id="3.30.1950.10">
    <property type="entry name" value="wza like domain"/>
    <property type="match status" value="1"/>
</dbReference>
<evidence type="ECO:0000313" key="7">
    <source>
        <dbReference type="Proteomes" id="UP000466024"/>
    </source>
</evidence>
<proteinExistence type="predicted"/>
<dbReference type="InterPro" id="IPR049712">
    <property type="entry name" value="Poly_export"/>
</dbReference>
<dbReference type="Pfam" id="PF02563">
    <property type="entry name" value="Poly_export"/>
    <property type="match status" value="1"/>
</dbReference>
<feature type="domain" description="Polysaccharide export protein N-terminal" evidence="4">
    <location>
        <begin position="120"/>
        <end position="193"/>
    </location>
</feature>
<feature type="domain" description="Soluble ligand binding" evidence="5">
    <location>
        <begin position="497"/>
        <end position="543"/>
    </location>
</feature>
<dbReference type="EMBL" id="VTPX01000003">
    <property type="protein sequence ID" value="KAA0019007.1"/>
    <property type="molecule type" value="Genomic_DNA"/>
</dbReference>
<protein>
    <submittedName>
        <fullName evidence="6">Polysaccharide export protein</fullName>
    </submittedName>
</protein>
<dbReference type="PANTHER" id="PTHR33619">
    <property type="entry name" value="POLYSACCHARIDE EXPORT PROTEIN GFCE-RELATED"/>
    <property type="match status" value="1"/>
</dbReference>
<dbReference type="AlphaFoldDB" id="A0A640WFH3"/>
<feature type="chain" id="PRO_5024827593" evidence="3">
    <location>
        <begin position="27"/>
        <end position="591"/>
    </location>
</feature>
<reference evidence="6 7" key="1">
    <citation type="submission" date="2019-08" db="EMBL/GenBank/DDBJ databases">
        <title>Bioinformatics analysis of the strain L3 and L5.</title>
        <authorList>
            <person name="Li X."/>
        </authorList>
    </citation>
    <scope>NUCLEOTIDE SEQUENCE [LARGE SCALE GENOMIC DNA]</scope>
    <source>
        <strain evidence="6 7">L3</strain>
    </source>
</reference>
<evidence type="ECO:0000256" key="3">
    <source>
        <dbReference type="SAM" id="SignalP"/>
    </source>
</evidence>
<dbReference type="InterPro" id="IPR019554">
    <property type="entry name" value="Soluble_ligand-bd"/>
</dbReference>
<keyword evidence="1 3" id="KW-0732">Signal</keyword>
<evidence type="ECO:0000259" key="4">
    <source>
        <dbReference type="Pfam" id="PF02563"/>
    </source>
</evidence>
<dbReference type="Pfam" id="PF10531">
    <property type="entry name" value="SLBB"/>
    <property type="match status" value="1"/>
</dbReference>
<sequence length="591" mass="64220">MKHAASFFRAGCLVAVACLNVGVASAQSFGTSSNILAPEQQTQSMSSQTGNQQQQQQQQQQSPVDDMPRADWNNANYGPVTSQQAPPNAEQAPVDPEMLPPFGENLFSGGFRGVMADGLNPAYTIKPGDQINLRVWGGTELQSVLTVDSQGNIFLPGIGPLNVQGISNSELNARVTSAVKTVYPENVQVYTNLQGVQPVGVFVTGYVKDPGRYSGTPSDSLLYFLDQAGGIDQALGSYRHITVKRNGQVIGNADLYDFLIDGNMPHIQFRDGDTVVVEERGPAVAVVGDVEKPFRYELADETLTGSDVVNLARLRSGVTHVLLRGDRPEGPFAKYYTLDGFRSANIRRGDEVMFSADQRSENIVVQLEGSYYGPSRYVLPRDAHLGEFLNAVGVPQSMTSYKDVSIRRESVKEQQEESLKDSLRRLEQTYLGYPSRTAKEGEIQVRQAELIERFVQKARQVEPTGRLVVARGDDIADVRLQDGDVVTIPESSDSVLLSGEVVIPQAMVYTPGMSAEDYIQQAGGFTPRADDDQVLVVHRNGAVVHAGQTQLRAGDEILVLPAAPTSNIELASSITQILYQVAVATKVALDL</sequence>
<dbReference type="Gene3D" id="3.10.560.10">
    <property type="entry name" value="Outer membrane lipoprotein wza domain like"/>
    <property type="match status" value="3"/>
</dbReference>
<dbReference type="RefSeq" id="WP_149434600.1">
    <property type="nucleotide sequence ID" value="NZ_VTPX01000003.1"/>
</dbReference>